<sequence length="131" mass="14729">MYILQDKVLDAIRLGKEVLHLLPFVNTTVLDHNYQHLETSCPEIASKDKKLREEVNTPISNSGLDGYREQALQQCQESTEALSACIEEIRIMEGQERFMLGQTMAEMKEGAAEGIIVVVNITDYKSDAILT</sequence>
<keyword evidence="2" id="KW-1185">Reference proteome</keyword>
<protein>
    <submittedName>
        <fullName evidence="1">Uncharacterized protein</fullName>
    </submittedName>
</protein>
<dbReference type="OrthoDB" id="9991317at2759"/>
<evidence type="ECO:0000313" key="1">
    <source>
        <dbReference type="EMBL" id="KAF4951032.1"/>
    </source>
</evidence>
<reference evidence="1" key="1">
    <citation type="journal article" date="2020" name="BMC Genomics">
        <title>Correction to: Identification and distribution of gene clusters required for synthesis of sphingolipid metabolism inhibitors in diverse species of the filamentous fungus Fusarium.</title>
        <authorList>
            <person name="Kim H.S."/>
            <person name="Lohmar J.M."/>
            <person name="Busman M."/>
            <person name="Brown D.W."/>
            <person name="Naumann T.A."/>
            <person name="Divon H.H."/>
            <person name="Lysoe E."/>
            <person name="Uhlig S."/>
            <person name="Proctor R.H."/>
        </authorList>
    </citation>
    <scope>NUCLEOTIDE SEQUENCE</scope>
    <source>
        <strain evidence="1">NRRL 45417</strain>
    </source>
</reference>
<name>A0A8H4WUM8_9HYPO</name>
<evidence type="ECO:0000313" key="2">
    <source>
        <dbReference type="Proteomes" id="UP000604273"/>
    </source>
</evidence>
<dbReference type="Proteomes" id="UP000604273">
    <property type="component" value="Unassembled WGS sequence"/>
</dbReference>
<reference evidence="1" key="2">
    <citation type="submission" date="2020-05" db="EMBL/GenBank/DDBJ databases">
        <authorList>
            <person name="Kim H.-S."/>
            <person name="Proctor R.H."/>
            <person name="Brown D.W."/>
        </authorList>
    </citation>
    <scope>NUCLEOTIDE SEQUENCE</scope>
    <source>
        <strain evidence="1">NRRL 45417</strain>
    </source>
</reference>
<comment type="caution">
    <text evidence="1">The sequence shown here is derived from an EMBL/GenBank/DDBJ whole genome shotgun (WGS) entry which is preliminary data.</text>
</comment>
<organism evidence="1 2">
    <name type="scientific">Fusarium gaditjirri</name>
    <dbReference type="NCBI Taxonomy" id="282569"/>
    <lineage>
        <taxon>Eukaryota</taxon>
        <taxon>Fungi</taxon>
        <taxon>Dikarya</taxon>
        <taxon>Ascomycota</taxon>
        <taxon>Pezizomycotina</taxon>
        <taxon>Sordariomycetes</taxon>
        <taxon>Hypocreomycetidae</taxon>
        <taxon>Hypocreales</taxon>
        <taxon>Nectriaceae</taxon>
        <taxon>Fusarium</taxon>
        <taxon>Fusarium nisikadoi species complex</taxon>
    </lineage>
</organism>
<proteinExistence type="predicted"/>
<dbReference type="AlphaFoldDB" id="A0A8H4WUM8"/>
<accession>A0A8H4WUM8</accession>
<gene>
    <name evidence="1" type="ORF">FGADI_7769</name>
</gene>
<dbReference type="EMBL" id="JABFAI010000189">
    <property type="protein sequence ID" value="KAF4951032.1"/>
    <property type="molecule type" value="Genomic_DNA"/>
</dbReference>